<dbReference type="RefSeq" id="WP_011707998.1">
    <property type="nucleotide sequence ID" value="NZ_BMIX01000003.1"/>
</dbReference>
<comment type="caution">
    <text evidence="2">The sequence shown here is derived from an EMBL/GenBank/DDBJ whole genome shotgun (WGS) entry which is preliminary data.</text>
</comment>
<accession>A0ABQ1WMR6</accession>
<sequence>MKTTKLRETVIEYMNNADDDLLEMVKELTEKYQIKQQGKSNLSDEQYKIIRERREKFQEGKTKAISRSKLMQNAKNPHKK</sequence>
<keyword evidence="3" id="KW-1185">Reference proteome</keyword>
<evidence type="ECO:0000256" key="1">
    <source>
        <dbReference type="SAM" id="MobiDB-lite"/>
    </source>
</evidence>
<name>A0ABQ1WMR6_9FLAO</name>
<dbReference type="EMBL" id="BMIX01000003">
    <property type="protein sequence ID" value="GGG36874.1"/>
    <property type="molecule type" value="Genomic_DNA"/>
</dbReference>
<proteinExistence type="predicted"/>
<organism evidence="2 3">
    <name type="scientific">Christiangramia forsetii</name>
    <dbReference type="NCBI Taxonomy" id="411153"/>
    <lineage>
        <taxon>Bacteria</taxon>
        <taxon>Pseudomonadati</taxon>
        <taxon>Bacteroidota</taxon>
        <taxon>Flavobacteriia</taxon>
        <taxon>Flavobacteriales</taxon>
        <taxon>Flavobacteriaceae</taxon>
        <taxon>Christiangramia</taxon>
    </lineage>
</organism>
<evidence type="ECO:0000313" key="2">
    <source>
        <dbReference type="EMBL" id="GGG36874.1"/>
    </source>
</evidence>
<feature type="compositionally biased region" description="Polar residues" evidence="1">
    <location>
        <begin position="69"/>
        <end position="80"/>
    </location>
</feature>
<reference evidence="3" key="1">
    <citation type="journal article" date="2019" name="Int. J. Syst. Evol. Microbiol.">
        <title>The Global Catalogue of Microorganisms (GCM) 10K type strain sequencing project: providing services to taxonomists for standard genome sequencing and annotation.</title>
        <authorList>
            <consortium name="The Broad Institute Genomics Platform"/>
            <consortium name="The Broad Institute Genome Sequencing Center for Infectious Disease"/>
            <person name="Wu L."/>
            <person name="Ma J."/>
        </authorList>
    </citation>
    <scope>NUCLEOTIDE SEQUENCE [LARGE SCALE GENOMIC DNA]</scope>
    <source>
        <strain evidence="3">CGMCC 1.15422</strain>
    </source>
</reference>
<feature type="region of interest" description="Disordered" evidence="1">
    <location>
        <begin position="57"/>
        <end position="80"/>
    </location>
</feature>
<dbReference type="Proteomes" id="UP000605733">
    <property type="component" value="Unassembled WGS sequence"/>
</dbReference>
<gene>
    <name evidence="2" type="ORF">GCM10011532_20730</name>
</gene>
<evidence type="ECO:0000313" key="3">
    <source>
        <dbReference type="Proteomes" id="UP000605733"/>
    </source>
</evidence>
<protein>
    <submittedName>
        <fullName evidence="2">Uncharacterized protein</fullName>
    </submittedName>
</protein>